<dbReference type="SUPFAM" id="SSF52096">
    <property type="entry name" value="ClpP/crotonase"/>
    <property type="match status" value="1"/>
</dbReference>
<dbReference type="RefSeq" id="WP_344659883.1">
    <property type="nucleotide sequence ID" value="NZ_BAAAQM010000033.1"/>
</dbReference>
<gene>
    <name evidence="2" type="ORF">GCM10009838_53660</name>
</gene>
<comment type="caution">
    <text evidence="2">The sequence shown here is derived from an EMBL/GenBank/DDBJ whole genome shotgun (WGS) entry which is preliminary data.</text>
</comment>
<dbReference type="PANTHER" id="PTHR35984:SF1">
    <property type="entry name" value="PERIPLASMIC SERINE PROTEASE"/>
    <property type="match status" value="1"/>
</dbReference>
<evidence type="ECO:0000256" key="1">
    <source>
        <dbReference type="SAM" id="MobiDB-lite"/>
    </source>
</evidence>
<feature type="compositionally biased region" description="Polar residues" evidence="1">
    <location>
        <begin position="1"/>
        <end position="11"/>
    </location>
</feature>
<reference evidence="3" key="1">
    <citation type="journal article" date="2019" name="Int. J. Syst. Evol. Microbiol.">
        <title>The Global Catalogue of Microorganisms (GCM) 10K type strain sequencing project: providing services to taxonomists for standard genome sequencing and annotation.</title>
        <authorList>
            <consortium name="The Broad Institute Genomics Platform"/>
            <consortium name="The Broad Institute Genome Sequencing Center for Infectious Disease"/>
            <person name="Wu L."/>
            <person name="Ma J."/>
        </authorList>
    </citation>
    <scope>NUCLEOTIDE SEQUENCE [LARGE SCALE GENOMIC DNA]</scope>
    <source>
        <strain evidence="3">JCM 16013</strain>
    </source>
</reference>
<dbReference type="InterPro" id="IPR029045">
    <property type="entry name" value="ClpP/crotonase-like_dom_sf"/>
</dbReference>
<name>A0ABP5DQS7_9ACTN</name>
<dbReference type="Gene3D" id="3.90.226.10">
    <property type="entry name" value="2-enoyl-CoA Hydratase, Chain A, domain 1"/>
    <property type="match status" value="1"/>
</dbReference>
<evidence type="ECO:0000313" key="3">
    <source>
        <dbReference type="Proteomes" id="UP001499854"/>
    </source>
</evidence>
<evidence type="ECO:0000313" key="2">
    <source>
        <dbReference type="EMBL" id="GAA1984812.1"/>
    </source>
</evidence>
<keyword evidence="3" id="KW-1185">Reference proteome</keyword>
<feature type="region of interest" description="Disordered" evidence="1">
    <location>
        <begin position="1"/>
        <end position="35"/>
    </location>
</feature>
<accession>A0ABP5DQS7</accession>
<dbReference type="PANTHER" id="PTHR35984">
    <property type="entry name" value="PERIPLASMIC SERINE PROTEASE"/>
    <property type="match status" value="1"/>
</dbReference>
<proteinExistence type="predicted"/>
<dbReference type="EMBL" id="BAAAQM010000033">
    <property type="protein sequence ID" value="GAA1984812.1"/>
    <property type="molecule type" value="Genomic_DNA"/>
</dbReference>
<organism evidence="2 3">
    <name type="scientific">Catenulispora subtropica</name>
    <dbReference type="NCBI Taxonomy" id="450798"/>
    <lineage>
        <taxon>Bacteria</taxon>
        <taxon>Bacillati</taxon>
        <taxon>Actinomycetota</taxon>
        <taxon>Actinomycetes</taxon>
        <taxon>Catenulisporales</taxon>
        <taxon>Catenulisporaceae</taxon>
        <taxon>Catenulispora</taxon>
    </lineage>
</organism>
<dbReference type="Proteomes" id="UP001499854">
    <property type="component" value="Unassembled WGS sequence"/>
</dbReference>
<dbReference type="InterPro" id="IPR002825">
    <property type="entry name" value="Pept_S49_ser-pept_pro"/>
</dbReference>
<sequence>MTYDNGVNSQHVEGDGTSALDTSKYNPRKMTSDERTSVIKAGAQFTRKSDEPWLLISGRFDSGGEHSTEDYVKNSLYAAFGYPAERDPYLTINVVLDSPGGSLDSAYTTALYLSAYAGKIDLYVPDRAKSASTLLALAANTVYLSPFGQLGPLDTQIPDPRNPTVSVSALDCYQSVDYVRTFGAMTIQTVFNALLHETNRRLLAIDLLQKACSFAENAVSPMLSQVTALDFGGWGRSLRIGEHYGRKLLEARGVPPEEAEHIANTLVFKYTHHFFPIDLREATDIGLDNVEPMEKEVYDGTLEIVRLCNNKDFVGFISPEESDKEKRGSLARRNRDGLRSARDETFSDRYELSDRYEHAQAEVHVGEY</sequence>
<protein>
    <submittedName>
        <fullName evidence="2">Uncharacterized protein</fullName>
    </submittedName>
</protein>